<dbReference type="OrthoDB" id="2791683at2"/>
<accession>A0A1G8V778</accession>
<keyword evidence="2" id="KW-1185">Reference proteome</keyword>
<evidence type="ECO:0008006" key="3">
    <source>
        <dbReference type="Google" id="ProtNLM"/>
    </source>
</evidence>
<dbReference type="EMBL" id="FNEZ01000002">
    <property type="protein sequence ID" value="SDJ61996.1"/>
    <property type="molecule type" value="Genomic_DNA"/>
</dbReference>
<evidence type="ECO:0000313" key="2">
    <source>
        <dbReference type="Proteomes" id="UP000199580"/>
    </source>
</evidence>
<sequence>MFKISPSTFSGDGKTIVYNYEASRDISKYFSKKESFFAAYDKIVSGVPESIVVIPLLANIMPIAWFAGFDVYVDELDATFYQSLIELKAEFSKHFSNIKNEGKLHVNRLVQNTFTQNHSALLFSGGLDSFESLTRNIAADPFLVSIHGADIEISDTKRWDDFVRFNKEEPIVNDSKLCYVTSNLRTFYTYEVDLLVEINWWGKIQHGMALIGLIAPLSYLNGITTIMIASSNTGEVSFGWGSTSETDEKVKWANTKVIHDGFHLRRTDKIQNIVDFAKKTGEHVKLRVCYSEFRKGYNCSECAKCQRTMLGIVLSGENPNDYGFNVGKNFYDLILKNFGENAIMTTGVAYEWKCLQEKARESQNPYVISDKISEMNNINTFAALPLDEIINKNAAKGQGIKKAKYILMAKFPKLFKVYLNIRRKI</sequence>
<dbReference type="AlphaFoldDB" id="A0A1G8V778"/>
<dbReference type="STRING" id="1128970.SAMN04487935_1218"/>
<dbReference type="Proteomes" id="UP000199580">
    <property type="component" value="Unassembled WGS sequence"/>
</dbReference>
<reference evidence="1 2" key="1">
    <citation type="submission" date="2016-10" db="EMBL/GenBank/DDBJ databases">
        <authorList>
            <person name="de Groot N.N."/>
        </authorList>
    </citation>
    <scope>NUCLEOTIDE SEQUENCE [LARGE SCALE GENOMIC DNA]</scope>
    <source>
        <strain evidence="1 2">CGMCC 1.10076</strain>
    </source>
</reference>
<organism evidence="1 2">
    <name type="scientific">Flavobacterium noncentrifugens</name>
    <dbReference type="NCBI Taxonomy" id="1128970"/>
    <lineage>
        <taxon>Bacteria</taxon>
        <taxon>Pseudomonadati</taxon>
        <taxon>Bacteroidota</taxon>
        <taxon>Flavobacteriia</taxon>
        <taxon>Flavobacteriales</taxon>
        <taxon>Flavobacteriaceae</taxon>
        <taxon>Flavobacterium</taxon>
    </lineage>
</organism>
<gene>
    <name evidence="1" type="ORF">SAMN04487935_1218</name>
</gene>
<name>A0A1G8V778_9FLAO</name>
<protein>
    <recommendedName>
        <fullName evidence="3">7-cyano-7-deazaguanine synthase (Queuosine biosynthesis)</fullName>
    </recommendedName>
</protein>
<evidence type="ECO:0000313" key="1">
    <source>
        <dbReference type="EMBL" id="SDJ61996.1"/>
    </source>
</evidence>
<proteinExistence type="predicted"/>
<dbReference type="RefSeq" id="WP_091392803.1">
    <property type="nucleotide sequence ID" value="NZ_BKAI01000003.1"/>
</dbReference>